<dbReference type="AlphaFoldDB" id="D6Z4Z1"/>
<dbReference type="RefSeq" id="WP_013164139.1">
    <property type="nucleotide sequence ID" value="NC_014216.1"/>
</dbReference>
<dbReference type="OrthoDB" id="9766847at2"/>
<keyword evidence="3" id="KW-1003">Cell membrane</keyword>
<evidence type="ECO:0000256" key="4">
    <source>
        <dbReference type="ARBA" id="ARBA00022519"/>
    </source>
</evidence>
<dbReference type="InterPro" id="IPR005311">
    <property type="entry name" value="PBP_dimer"/>
</dbReference>
<evidence type="ECO:0000259" key="16">
    <source>
        <dbReference type="Pfam" id="PF03717"/>
    </source>
</evidence>
<dbReference type="Proteomes" id="UP000001508">
    <property type="component" value="Chromosome"/>
</dbReference>
<evidence type="ECO:0000256" key="6">
    <source>
        <dbReference type="ARBA" id="ARBA00022670"/>
    </source>
</evidence>
<keyword evidence="5" id="KW-0121">Carboxypeptidase</keyword>
<keyword evidence="4" id="KW-0997">Cell inner membrane</keyword>
<dbReference type="Pfam" id="PF00905">
    <property type="entry name" value="Transpeptidase"/>
    <property type="match status" value="1"/>
</dbReference>
<dbReference type="GO" id="GO:0008658">
    <property type="term" value="F:penicillin binding"/>
    <property type="evidence" value="ECO:0007669"/>
    <property type="project" value="InterPro"/>
</dbReference>
<name>D6Z4Z1_DESAT</name>
<dbReference type="InterPro" id="IPR036138">
    <property type="entry name" value="PBP_dimer_sf"/>
</dbReference>
<evidence type="ECO:0000256" key="14">
    <source>
        <dbReference type="SAM" id="Phobius"/>
    </source>
</evidence>
<evidence type="ECO:0000256" key="10">
    <source>
        <dbReference type="ARBA" id="ARBA00022984"/>
    </source>
</evidence>
<evidence type="ECO:0000256" key="11">
    <source>
        <dbReference type="ARBA" id="ARBA00022989"/>
    </source>
</evidence>
<dbReference type="GO" id="GO:0071555">
    <property type="term" value="P:cell wall organization"/>
    <property type="evidence" value="ECO:0007669"/>
    <property type="project" value="UniProtKB-KW"/>
</dbReference>
<proteinExistence type="predicted"/>
<dbReference type="Gene3D" id="3.40.710.10">
    <property type="entry name" value="DD-peptidase/beta-lactamase superfamily"/>
    <property type="match status" value="1"/>
</dbReference>
<keyword evidence="6" id="KW-0645">Protease</keyword>
<dbReference type="GO" id="GO:0009002">
    <property type="term" value="F:serine-type D-Ala-D-Ala carboxypeptidase activity"/>
    <property type="evidence" value="ECO:0007669"/>
    <property type="project" value="InterPro"/>
</dbReference>
<dbReference type="InParanoid" id="D6Z4Z1"/>
<keyword evidence="11 14" id="KW-1133">Transmembrane helix</keyword>
<dbReference type="InterPro" id="IPR012338">
    <property type="entry name" value="Beta-lactam/transpept-like"/>
</dbReference>
<dbReference type="GO" id="GO:0071972">
    <property type="term" value="F:peptidoglycan L,D-transpeptidase activity"/>
    <property type="evidence" value="ECO:0007669"/>
    <property type="project" value="TreeGrafter"/>
</dbReference>
<keyword evidence="8" id="KW-0378">Hydrolase</keyword>
<dbReference type="Gene3D" id="3.30.1390.30">
    <property type="entry name" value="Penicillin-binding protein 2a, domain 3"/>
    <property type="match status" value="1"/>
</dbReference>
<sequence>MLRPVGNITKMDPAELKMLKKRTDAATAIIFFIVAILVLRLWHLQIQQGGEYLQRSESNRIRVQQLAAPRGNLVDRHGQTLVTNRPRFNVIWIREDAPHPDEVIRQLARILELDISELLDRIRAGADQPRFIPTRLKEDIDWRTLVQIENNSFNLPGVQIEVQPSRNYLHGNLASHLVGYLGEINQRELEMFRHQDYRAGDPIGKMGLERLFETYLRGEKGRSYVEVDVRGFAQKQLQIQEPLPGNDLQLTLDLQMQKVAEEGLRDAAGAVVAMEVNSGRLLVMASAPELPVESFVGGIPRALWQGLLDDRRAPLLNKPVQGQYAPGSTYKVITTLAALEEEVITPETSFQCNGSIIFQGRRYHCWQRRGHGQVKLRQAMAESCDVYFYYLGQRLGVDTLAKYARLMGLGQKTEIVLEHEKEGLVPTAEWKRQRHREPWQDGETLSVSIGQGFNLATPLQITRMTAAVANGGRFYRPKLVSAIIDPEGEVVQELQPEPEREVGEVSNESWELLREILVASVMDQRATGRSARIKDITVAGKTGTSQVVRLSQIEHFEEDEIPYHLRDHAWFTAYAPAEKPEVAVTVLVEHGGSGGAVAAPLAKAVLEAYFRQQEDPTLPATAEQKQQDEE</sequence>
<gene>
    <name evidence="17" type="ordered locus">DaAHT2_1936</name>
</gene>
<dbReference type="Pfam" id="PF03717">
    <property type="entry name" value="PBP_dimer"/>
    <property type="match status" value="1"/>
</dbReference>
<evidence type="ECO:0000256" key="5">
    <source>
        <dbReference type="ARBA" id="ARBA00022645"/>
    </source>
</evidence>
<keyword evidence="18" id="KW-1185">Reference proteome</keyword>
<keyword evidence="17" id="KW-0328">Glycosyltransferase</keyword>
<dbReference type="STRING" id="589865.DaAHT2_1936"/>
<keyword evidence="12 14" id="KW-0472">Membrane</keyword>
<comment type="subcellular location">
    <subcellularLocation>
        <location evidence="2">Cell membrane</location>
    </subcellularLocation>
    <subcellularLocation>
        <location evidence="1">Membrane</location>
        <topology evidence="1">Single-pass membrane protein</topology>
    </subcellularLocation>
</comment>
<dbReference type="KEGG" id="dak:DaAHT2_1936"/>
<evidence type="ECO:0000256" key="13">
    <source>
        <dbReference type="ARBA" id="ARBA00023316"/>
    </source>
</evidence>
<dbReference type="FunCoup" id="D6Z4Z1">
    <property type="interactions" value="293"/>
</dbReference>
<evidence type="ECO:0000256" key="8">
    <source>
        <dbReference type="ARBA" id="ARBA00022801"/>
    </source>
</evidence>
<evidence type="ECO:0000256" key="7">
    <source>
        <dbReference type="ARBA" id="ARBA00022692"/>
    </source>
</evidence>
<dbReference type="GO" id="GO:0005886">
    <property type="term" value="C:plasma membrane"/>
    <property type="evidence" value="ECO:0007669"/>
    <property type="project" value="UniProtKB-SubCell"/>
</dbReference>
<dbReference type="InterPro" id="IPR050515">
    <property type="entry name" value="Beta-lactam/transpept"/>
</dbReference>
<protein>
    <submittedName>
        <fullName evidence="17">Penicillin-binding protein 2</fullName>
        <ecNumber evidence="17">2.4.1.129</ecNumber>
    </submittedName>
</protein>
<keyword evidence="7 14" id="KW-0812">Transmembrane</keyword>
<dbReference type="SUPFAM" id="SSF56519">
    <property type="entry name" value="Penicillin binding protein dimerisation domain"/>
    <property type="match status" value="1"/>
</dbReference>
<dbReference type="eggNOG" id="COG0768">
    <property type="taxonomic scope" value="Bacteria"/>
</dbReference>
<dbReference type="GO" id="GO:0016757">
    <property type="term" value="F:glycosyltransferase activity"/>
    <property type="evidence" value="ECO:0007669"/>
    <property type="project" value="UniProtKB-KW"/>
</dbReference>
<organism evidence="17 18">
    <name type="scientific">Desulfurivibrio alkaliphilus (strain DSM 19089 / UNIQEM U267 / AHT2)</name>
    <dbReference type="NCBI Taxonomy" id="589865"/>
    <lineage>
        <taxon>Bacteria</taxon>
        <taxon>Pseudomonadati</taxon>
        <taxon>Thermodesulfobacteriota</taxon>
        <taxon>Desulfobulbia</taxon>
        <taxon>Desulfobulbales</taxon>
        <taxon>Desulfobulbaceae</taxon>
        <taxon>Desulfurivibrio</taxon>
    </lineage>
</organism>
<evidence type="ECO:0000313" key="17">
    <source>
        <dbReference type="EMBL" id="ADH86616.1"/>
    </source>
</evidence>
<dbReference type="PANTHER" id="PTHR30627">
    <property type="entry name" value="PEPTIDOGLYCAN D,D-TRANSPEPTIDASE"/>
    <property type="match status" value="1"/>
</dbReference>
<reference evidence="18" key="1">
    <citation type="submission" date="2010-02" db="EMBL/GenBank/DDBJ databases">
        <title>Complete sequence of Desulfurivibrio alkaliphilus AHT2.</title>
        <authorList>
            <consortium name="US DOE Joint Genome Institute"/>
            <person name="Pitluck S."/>
            <person name="Chertkov O."/>
            <person name="Detter J.C."/>
            <person name="Han C."/>
            <person name="Tapia R."/>
            <person name="Larimer F."/>
            <person name="Land M."/>
            <person name="Hauser L."/>
            <person name="Kyrpides N."/>
            <person name="Mikhailova N."/>
            <person name="Sorokin D.Y."/>
            <person name="Muyzer G."/>
            <person name="Woyke T."/>
        </authorList>
    </citation>
    <scope>NUCLEOTIDE SEQUENCE [LARGE SCALE GENOMIC DNA]</scope>
    <source>
        <strain evidence="18">DSM 19089 / UNIQEM U267 / AHT2</strain>
    </source>
</reference>
<dbReference type="PANTHER" id="PTHR30627:SF2">
    <property type="entry name" value="PEPTIDOGLYCAN D,D-TRANSPEPTIDASE MRDA"/>
    <property type="match status" value="1"/>
</dbReference>
<keyword evidence="17" id="KW-0808">Transferase</keyword>
<keyword evidence="9" id="KW-0133">Cell shape</keyword>
<dbReference type="InterPro" id="IPR017790">
    <property type="entry name" value="Penicillin-binding_protein_2"/>
</dbReference>
<dbReference type="GO" id="GO:0006508">
    <property type="term" value="P:proteolysis"/>
    <property type="evidence" value="ECO:0007669"/>
    <property type="project" value="UniProtKB-KW"/>
</dbReference>
<evidence type="ECO:0000256" key="3">
    <source>
        <dbReference type="ARBA" id="ARBA00022475"/>
    </source>
</evidence>
<dbReference type="FunFam" id="3.40.710.10:FF:000024">
    <property type="entry name" value="Penicillin-binding protein 2"/>
    <property type="match status" value="1"/>
</dbReference>
<feature type="domain" description="Penicillin-binding protein transpeptidase" evidence="15">
    <location>
        <begin position="269"/>
        <end position="607"/>
    </location>
</feature>
<dbReference type="NCBIfam" id="TIGR03423">
    <property type="entry name" value="pbp2_mrdA"/>
    <property type="match status" value="1"/>
</dbReference>
<keyword evidence="10" id="KW-0573">Peptidoglycan synthesis</keyword>
<evidence type="ECO:0000256" key="1">
    <source>
        <dbReference type="ARBA" id="ARBA00004167"/>
    </source>
</evidence>
<evidence type="ECO:0000256" key="9">
    <source>
        <dbReference type="ARBA" id="ARBA00022960"/>
    </source>
</evidence>
<evidence type="ECO:0000256" key="2">
    <source>
        <dbReference type="ARBA" id="ARBA00004236"/>
    </source>
</evidence>
<dbReference type="InterPro" id="IPR001460">
    <property type="entry name" value="PCN-bd_Tpept"/>
</dbReference>
<evidence type="ECO:0000259" key="15">
    <source>
        <dbReference type="Pfam" id="PF00905"/>
    </source>
</evidence>
<feature type="domain" description="Penicillin-binding protein dimerisation" evidence="16">
    <location>
        <begin position="67"/>
        <end position="234"/>
    </location>
</feature>
<dbReference type="SUPFAM" id="SSF56601">
    <property type="entry name" value="beta-lactamase/transpeptidase-like"/>
    <property type="match status" value="1"/>
</dbReference>
<feature type="transmembrane region" description="Helical" evidence="14">
    <location>
        <begin position="25"/>
        <end position="43"/>
    </location>
</feature>
<evidence type="ECO:0000256" key="12">
    <source>
        <dbReference type="ARBA" id="ARBA00023136"/>
    </source>
</evidence>
<dbReference type="GO" id="GO:0008360">
    <property type="term" value="P:regulation of cell shape"/>
    <property type="evidence" value="ECO:0007669"/>
    <property type="project" value="UniProtKB-KW"/>
</dbReference>
<dbReference type="GO" id="GO:0009252">
    <property type="term" value="P:peptidoglycan biosynthetic process"/>
    <property type="evidence" value="ECO:0007669"/>
    <property type="project" value="UniProtKB-KW"/>
</dbReference>
<dbReference type="EMBL" id="CP001940">
    <property type="protein sequence ID" value="ADH86616.1"/>
    <property type="molecule type" value="Genomic_DNA"/>
</dbReference>
<evidence type="ECO:0000313" key="18">
    <source>
        <dbReference type="Proteomes" id="UP000001508"/>
    </source>
</evidence>
<keyword evidence="13" id="KW-0961">Cell wall biogenesis/degradation</keyword>
<dbReference type="EC" id="2.4.1.129" evidence="17"/>
<dbReference type="HOGENOM" id="CLU_009289_1_2_7"/>
<accession>D6Z4Z1</accession>
<dbReference type="Gene3D" id="3.90.1310.10">
    <property type="entry name" value="Penicillin-binding protein 2a (Domain 2)"/>
    <property type="match status" value="1"/>
</dbReference>